<dbReference type="InterPro" id="IPR036097">
    <property type="entry name" value="HisK_dim/P_sf"/>
</dbReference>
<dbReference type="Pfam" id="PF02518">
    <property type="entry name" value="HATPase_c"/>
    <property type="match status" value="1"/>
</dbReference>
<evidence type="ECO:0000259" key="7">
    <source>
        <dbReference type="PROSITE" id="PS50109"/>
    </source>
</evidence>
<comment type="caution">
    <text evidence="9">The sequence shown here is derived from an EMBL/GenBank/DDBJ whole genome shotgun (WGS) entry which is preliminary data.</text>
</comment>
<dbReference type="SMART" id="SM00388">
    <property type="entry name" value="HisKA"/>
    <property type="match status" value="1"/>
</dbReference>
<feature type="region of interest" description="Disordered" evidence="5">
    <location>
        <begin position="185"/>
        <end position="206"/>
    </location>
</feature>
<feature type="domain" description="Histidine kinase" evidence="7">
    <location>
        <begin position="454"/>
        <end position="664"/>
    </location>
</feature>
<feature type="domain" description="Response regulatory" evidence="8">
    <location>
        <begin position="685"/>
        <end position="804"/>
    </location>
</feature>
<dbReference type="Pfam" id="PF00072">
    <property type="entry name" value="Response_reg"/>
    <property type="match status" value="1"/>
</dbReference>
<comment type="catalytic activity">
    <reaction evidence="1">
        <text>ATP + protein L-histidine = ADP + protein N-phospho-L-histidine.</text>
        <dbReference type="EC" id="2.7.13.3"/>
    </reaction>
</comment>
<proteinExistence type="predicted"/>
<protein>
    <recommendedName>
        <fullName evidence="2">histidine kinase</fullName>
        <ecNumber evidence="2">2.7.13.3</ecNumber>
    </recommendedName>
</protein>
<evidence type="ECO:0000256" key="6">
    <source>
        <dbReference type="SAM" id="Phobius"/>
    </source>
</evidence>
<evidence type="ECO:0000256" key="2">
    <source>
        <dbReference type="ARBA" id="ARBA00012438"/>
    </source>
</evidence>
<dbReference type="SUPFAM" id="SSF52172">
    <property type="entry name" value="CheY-like"/>
    <property type="match status" value="1"/>
</dbReference>
<keyword evidence="6" id="KW-0472">Membrane</keyword>
<sequence length="812" mass="88212">MHDPTATLASPSRDGWCAFSRSILQAGAIVRPRLGGGTGVARMNVAAVLAVARCRSSLCYPPDHCYPTFGFCFGLFIVSIRSKLILLVLAVLTPTLLAASFAISYVYEDQGAEVERSMREATRALSLALDKDISRREAMVATLATSPALSRGDLLEFYQQARQIAPTWDNSVVLVDPDGQQLLNTRKPFGEPLPQRSSGLSYPPSADESVSNLYRSNISDLYSFSVRRAVIRDGQLRYYLYMSSSAQQLSELLTTQRLPPGWQGTVLDREGRIVARTHEAPTYVGSMVSDSFRRRVMAQEEGFQETVGRDGVSMFSYFSRAPSSRWTVVIAQPKLEVQRRTGFAVLFASLGAFWLLAIAIALAYWVGRKISMPLRILDAAAQAMGSGQMISPVPTGMVETDRTARVLAQASEQIQGAKLEMAARVAEAVAEVERSQRALLQSQKLEALGRLTGGIAHDFNNLLQALTVGLQLALRSVEEPRAQRALEACMRSVERGSKLTRQLMTFGRNQVSEARVLDLRELLLGMHDLLDGALPSRVQMRYQLPEQPWPVFADPLQCELAVLNLVLNARDAMPGGGEVRISLCRPDQTLDSVELCVADTGSGMSEEVREKAFDPFYTTKEVGKGTGLGLAQVHGFAGASGGSVRIESEAGSGTRIILRLPLSDLPLTTEGSVDELTEPSLPSARILVVDDDPHVLEVVSDMLESLGYQVCTAHGGEQALALFQATLEPGVAPGQRFDLLFSDIVMPGPLDGIGLALAVRALEPSLPILLATGYSERAPAEFGFRVLAKPYRAATLAEALRQMLQERSPPSG</sequence>
<dbReference type="GO" id="GO:0000155">
    <property type="term" value="F:phosphorelay sensor kinase activity"/>
    <property type="evidence" value="ECO:0007669"/>
    <property type="project" value="InterPro"/>
</dbReference>
<keyword evidence="3 4" id="KW-0597">Phosphoprotein</keyword>
<dbReference type="InterPro" id="IPR003661">
    <property type="entry name" value="HisK_dim/P_dom"/>
</dbReference>
<dbReference type="SUPFAM" id="SSF47384">
    <property type="entry name" value="Homodimeric domain of signal transducing histidine kinase"/>
    <property type="match status" value="1"/>
</dbReference>
<dbReference type="Gene3D" id="3.40.50.2300">
    <property type="match status" value="1"/>
</dbReference>
<keyword evidence="9" id="KW-0808">Transferase</keyword>
<evidence type="ECO:0000259" key="8">
    <source>
        <dbReference type="PROSITE" id="PS50110"/>
    </source>
</evidence>
<dbReference type="EMBL" id="QASN01000007">
    <property type="protein sequence ID" value="PTU75368.1"/>
    <property type="molecule type" value="Genomic_DNA"/>
</dbReference>
<dbReference type="SMART" id="SM00448">
    <property type="entry name" value="REC"/>
    <property type="match status" value="1"/>
</dbReference>
<accession>A0A2T5PC91</accession>
<organism evidence="9 10">
    <name type="scientific">Pseudomonas mangrovi</name>
    <dbReference type="NCBI Taxonomy" id="2161748"/>
    <lineage>
        <taxon>Bacteria</taxon>
        <taxon>Pseudomonadati</taxon>
        <taxon>Pseudomonadota</taxon>
        <taxon>Gammaproteobacteria</taxon>
        <taxon>Pseudomonadales</taxon>
        <taxon>Pseudomonadaceae</taxon>
        <taxon>Pseudomonas</taxon>
    </lineage>
</organism>
<name>A0A2T5PC91_9PSED</name>
<dbReference type="InterPro" id="IPR003594">
    <property type="entry name" value="HATPase_dom"/>
</dbReference>
<evidence type="ECO:0000313" key="9">
    <source>
        <dbReference type="EMBL" id="PTU75368.1"/>
    </source>
</evidence>
<dbReference type="InterPro" id="IPR001789">
    <property type="entry name" value="Sig_transdc_resp-reg_receiver"/>
</dbReference>
<feature type="transmembrane region" description="Helical" evidence="6">
    <location>
        <begin position="84"/>
        <end position="107"/>
    </location>
</feature>
<dbReference type="PANTHER" id="PTHR43065:SF49">
    <property type="entry name" value="HISTIDINE KINASE"/>
    <property type="match status" value="1"/>
</dbReference>
<keyword evidence="9" id="KW-0418">Kinase</keyword>
<evidence type="ECO:0000256" key="5">
    <source>
        <dbReference type="SAM" id="MobiDB-lite"/>
    </source>
</evidence>
<gene>
    <name evidence="9" type="ORF">DBO85_04305</name>
</gene>
<dbReference type="Gene3D" id="6.10.340.10">
    <property type="match status" value="1"/>
</dbReference>
<feature type="modified residue" description="4-aspartylphosphate" evidence="4">
    <location>
        <position position="743"/>
    </location>
</feature>
<dbReference type="CDD" id="cd18774">
    <property type="entry name" value="PDC2_HK_sensor"/>
    <property type="match status" value="1"/>
</dbReference>
<dbReference type="Gene3D" id="3.30.450.20">
    <property type="entry name" value="PAS domain"/>
    <property type="match status" value="1"/>
</dbReference>
<dbReference type="SUPFAM" id="SSF55874">
    <property type="entry name" value="ATPase domain of HSP90 chaperone/DNA topoisomerase II/histidine kinase"/>
    <property type="match status" value="1"/>
</dbReference>
<evidence type="ECO:0000256" key="4">
    <source>
        <dbReference type="PROSITE-ProRule" id="PRU00169"/>
    </source>
</evidence>
<dbReference type="SMART" id="SM00387">
    <property type="entry name" value="HATPase_c"/>
    <property type="match status" value="1"/>
</dbReference>
<dbReference type="EC" id="2.7.13.3" evidence="2"/>
<keyword evidence="10" id="KW-1185">Reference proteome</keyword>
<dbReference type="Proteomes" id="UP000244064">
    <property type="component" value="Unassembled WGS sequence"/>
</dbReference>
<keyword evidence="6" id="KW-0812">Transmembrane</keyword>
<dbReference type="PRINTS" id="PR00344">
    <property type="entry name" value="BCTRLSENSOR"/>
</dbReference>
<dbReference type="Gene3D" id="3.30.565.10">
    <property type="entry name" value="Histidine kinase-like ATPase, C-terminal domain"/>
    <property type="match status" value="1"/>
</dbReference>
<dbReference type="InterPro" id="IPR004358">
    <property type="entry name" value="Sig_transdc_His_kin-like_C"/>
</dbReference>
<dbReference type="Gene3D" id="1.10.287.130">
    <property type="match status" value="1"/>
</dbReference>
<dbReference type="InterPro" id="IPR011006">
    <property type="entry name" value="CheY-like_superfamily"/>
</dbReference>
<dbReference type="PROSITE" id="PS50110">
    <property type="entry name" value="RESPONSE_REGULATORY"/>
    <property type="match status" value="1"/>
</dbReference>
<dbReference type="PANTHER" id="PTHR43065">
    <property type="entry name" value="SENSOR HISTIDINE KINASE"/>
    <property type="match status" value="1"/>
</dbReference>
<dbReference type="AlphaFoldDB" id="A0A2T5PC91"/>
<dbReference type="InterPro" id="IPR005467">
    <property type="entry name" value="His_kinase_dom"/>
</dbReference>
<evidence type="ECO:0000313" key="10">
    <source>
        <dbReference type="Proteomes" id="UP000244064"/>
    </source>
</evidence>
<evidence type="ECO:0000256" key="1">
    <source>
        <dbReference type="ARBA" id="ARBA00000085"/>
    </source>
</evidence>
<keyword evidence="6" id="KW-1133">Transmembrane helix</keyword>
<feature type="transmembrane region" description="Helical" evidence="6">
    <location>
        <begin position="343"/>
        <end position="366"/>
    </location>
</feature>
<evidence type="ECO:0000256" key="3">
    <source>
        <dbReference type="ARBA" id="ARBA00022553"/>
    </source>
</evidence>
<reference evidence="9 10" key="1">
    <citation type="submission" date="2018-04" db="EMBL/GenBank/DDBJ databases">
        <title>Pseudomonas sp. nov., isolated from mangrove soil.</title>
        <authorList>
            <person name="Chen C."/>
        </authorList>
    </citation>
    <scope>NUCLEOTIDE SEQUENCE [LARGE SCALE GENOMIC DNA]</scope>
    <source>
        <strain evidence="9 10">TC-11</strain>
    </source>
</reference>
<dbReference type="PROSITE" id="PS50109">
    <property type="entry name" value="HIS_KIN"/>
    <property type="match status" value="1"/>
</dbReference>
<dbReference type="InterPro" id="IPR036890">
    <property type="entry name" value="HATPase_C_sf"/>
</dbReference>